<feature type="compositionally biased region" description="Basic and acidic residues" evidence="1">
    <location>
        <begin position="75"/>
        <end position="86"/>
    </location>
</feature>
<feature type="compositionally biased region" description="Polar residues" evidence="1">
    <location>
        <begin position="1"/>
        <end position="10"/>
    </location>
</feature>
<dbReference type="InParanoid" id="K5VGS2"/>
<keyword evidence="3" id="KW-1185">Reference proteome</keyword>
<feature type="compositionally biased region" description="Basic and acidic residues" evidence="1">
    <location>
        <begin position="144"/>
        <end position="153"/>
    </location>
</feature>
<feature type="region of interest" description="Disordered" evidence="1">
    <location>
        <begin position="75"/>
        <end position="153"/>
    </location>
</feature>
<name>K5VGS2_PHACS</name>
<protein>
    <submittedName>
        <fullName evidence="2">Uncharacterized protein</fullName>
    </submittedName>
</protein>
<proteinExistence type="predicted"/>
<accession>K5VGS2</accession>
<dbReference type="GeneID" id="18919735"/>
<dbReference type="EMBL" id="JH930478">
    <property type="protein sequence ID" value="EKM50398.1"/>
    <property type="molecule type" value="Genomic_DNA"/>
</dbReference>
<evidence type="ECO:0000256" key="1">
    <source>
        <dbReference type="SAM" id="MobiDB-lite"/>
    </source>
</evidence>
<reference evidence="2 3" key="1">
    <citation type="journal article" date="2012" name="BMC Genomics">
        <title>Comparative genomics of the white-rot fungi, Phanerochaete carnosa and P. chrysosporium, to elucidate the genetic basis of the distinct wood types they colonize.</title>
        <authorList>
            <person name="Suzuki H."/>
            <person name="MacDonald J."/>
            <person name="Syed K."/>
            <person name="Salamov A."/>
            <person name="Hori C."/>
            <person name="Aerts A."/>
            <person name="Henrissat B."/>
            <person name="Wiebenga A."/>
            <person name="vanKuyk P.A."/>
            <person name="Barry K."/>
            <person name="Lindquist E."/>
            <person name="LaButti K."/>
            <person name="Lapidus A."/>
            <person name="Lucas S."/>
            <person name="Coutinho P."/>
            <person name="Gong Y."/>
            <person name="Samejima M."/>
            <person name="Mahadevan R."/>
            <person name="Abou-Zaid M."/>
            <person name="de Vries R.P."/>
            <person name="Igarashi K."/>
            <person name="Yadav J.S."/>
            <person name="Grigoriev I.V."/>
            <person name="Master E.R."/>
        </authorList>
    </citation>
    <scope>NUCLEOTIDE SEQUENCE [LARGE SCALE GENOMIC DNA]</scope>
    <source>
        <strain evidence="2 3">HHB-10118-sp</strain>
    </source>
</reference>
<organism evidence="2 3">
    <name type="scientific">Phanerochaete carnosa (strain HHB-10118-sp)</name>
    <name type="common">White-rot fungus</name>
    <name type="synonym">Peniophora carnosa</name>
    <dbReference type="NCBI Taxonomy" id="650164"/>
    <lineage>
        <taxon>Eukaryota</taxon>
        <taxon>Fungi</taxon>
        <taxon>Dikarya</taxon>
        <taxon>Basidiomycota</taxon>
        <taxon>Agaricomycotina</taxon>
        <taxon>Agaricomycetes</taxon>
        <taxon>Polyporales</taxon>
        <taxon>Phanerochaetaceae</taxon>
        <taxon>Phanerochaete</taxon>
    </lineage>
</organism>
<dbReference type="RefSeq" id="XP_007400612.1">
    <property type="nucleotide sequence ID" value="XM_007400550.1"/>
</dbReference>
<evidence type="ECO:0000313" key="3">
    <source>
        <dbReference type="Proteomes" id="UP000008370"/>
    </source>
</evidence>
<feature type="compositionally biased region" description="Basic and acidic residues" evidence="1">
    <location>
        <begin position="12"/>
        <end position="23"/>
    </location>
</feature>
<feature type="region of interest" description="Disordered" evidence="1">
    <location>
        <begin position="1"/>
        <end position="28"/>
    </location>
</feature>
<dbReference type="AlphaFoldDB" id="K5VGS2"/>
<gene>
    <name evidence="2" type="ORF">PHACADRAFT_32451</name>
</gene>
<evidence type="ECO:0000313" key="2">
    <source>
        <dbReference type="EMBL" id="EKM50398.1"/>
    </source>
</evidence>
<sequence>MKQQLRQMFKQQLHDVEDDKEAARNGINWPKKSGIKHWWLVAASESQDSEESQEWNGCASPAVFSAQVTADITEKRPLTVEQRADQMDNAPDWPDPFEGVLFEVPNDLQVEQAETESKDNGESTLDEVPEAIGKPKTRPGIILEEGRDKPRSL</sequence>
<dbReference type="KEGG" id="pco:PHACADRAFT_32451"/>
<dbReference type="Proteomes" id="UP000008370">
    <property type="component" value="Unassembled WGS sequence"/>
</dbReference>
<dbReference type="HOGENOM" id="CLU_1713938_0_0_1"/>